<keyword evidence="2" id="KW-1133">Transmembrane helix</keyword>
<sequence length="674" mass="74441">MKAESRNYSQYLAQKNNPPPKLHDNTYSMASTCLQGNHVNPAASFSFDPSLLEGEVADTPTSPGLNSRTNPNGSTCNPSSDAGEETEISKQQIKLLFCDFRAQIKMLKELSHFRLLYKAALRGDWGAANLFLQRNPDAVAAKINVSWMTALSVAASAGHAQFVQKLVEKMSVKQLESKDRLGRTALFYAAMADCTQSAKAMVTKNPNLTQIRNDENATPLLYTALDLVQRYPQLATARDDKSGYTALLALSQRPSAFPSKSRYGFLERLIYSLISVEKSGSPRPTINGDVENPPESGNLTQVPDRPCSLLNAQINKVPMVKQVRDMKLTQIQSVKLVNRICEQLSSMETDEMLECFLNPAVLNIAAEHGNTEVVIQCCEYFPDLLWLTMKGRSIFHVAVEHRQEKIFSLVYGMSARRRLLTSLRVDDSNTMLHMVAKLAPSPQLNVASGAALQMQRELQWFKAILLTHLSMGVEKIVDPSFQNLKNSEGKTPRALFTEHHKELAVKGEKWMKETATPCMIVATIIASVVFGAAFTVPGGINGDSGIPIFLQSNYFMAFVVSDAMALFFSTTSIVMFLSILTSSYNEEDFLIALPRTLIIGLGALFISVAAMVTAFSAGLYIVLGHRVKWVIFPITLLACLPLSSFALLQFPLFVKIIHSTYGSPIFEQNGEPKV</sequence>
<organism evidence="4 5">
    <name type="scientific">Nelumbo nucifera</name>
    <name type="common">Sacred lotus</name>
    <dbReference type="NCBI Taxonomy" id="4432"/>
    <lineage>
        <taxon>Eukaryota</taxon>
        <taxon>Viridiplantae</taxon>
        <taxon>Streptophyta</taxon>
        <taxon>Embryophyta</taxon>
        <taxon>Tracheophyta</taxon>
        <taxon>Spermatophyta</taxon>
        <taxon>Magnoliopsida</taxon>
        <taxon>Proteales</taxon>
        <taxon>Nelumbonaceae</taxon>
        <taxon>Nelumbo</taxon>
    </lineage>
</organism>
<feature type="transmembrane region" description="Helical" evidence="2">
    <location>
        <begin position="554"/>
        <end position="577"/>
    </location>
</feature>
<evidence type="ECO:0000256" key="2">
    <source>
        <dbReference type="SAM" id="Phobius"/>
    </source>
</evidence>
<dbReference type="Proteomes" id="UP000607653">
    <property type="component" value="Unassembled WGS sequence"/>
</dbReference>
<dbReference type="SUPFAM" id="SSF48403">
    <property type="entry name" value="Ankyrin repeat"/>
    <property type="match status" value="1"/>
</dbReference>
<comment type="caution">
    <text evidence="4">The sequence shown here is derived from an EMBL/GenBank/DDBJ whole genome shotgun (WGS) entry which is preliminary data.</text>
</comment>
<proteinExistence type="predicted"/>
<accession>A0A822Z149</accession>
<dbReference type="Pfam" id="PF13962">
    <property type="entry name" value="PGG"/>
    <property type="match status" value="1"/>
</dbReference>
<reference evidence="4 5" key="1">
    <citation type="journal article" date="2020" name="Mol. Biol. Evol.">
        <title>Distinct Expression and Methylation Patterns for Genes with Different Fates following a Single Whole-Genome Duplication in Flowering Plants.</title>
        <authorList>
            <person name="Shi T."/>
            <person name="Rahmani R.S."/>
            <person name="Gugger P.F."/>
            <person name="Wang M."/>
            <person name="Li H."/>
            <person name="Zhang Y."/>
            <person name="Li Z."/>
            <person name="Wang Q."/>
            <person name="Van de Peer Y."/>
            <person name="Marchal K."/>
            <person name="Chen J."/>
        </authorList>
    </citation>
    <scope>NUCLEOTIDE SEQUENCE [LARGE SCALE GENOMIC DNA]</scope>
    <source>
        <tissue evidence="4">Leaf</tissue>
    </source>
</reference>
<dbReference type="SMART" id="SM00248">
    <property type="entry name" value="ANK"/>
    <property type="match status" value="5"/>
</dbReference>
<feature type="region of interest" description="Disordered" evidence="1">
    <location>
        <begin position="1"/>
        <end position="27"/>
    </location>
</feature>
<protein>
    <recommendedName>
        <fullName evidence="3">PGG domain-containing protein</fullName>
    </recommendedName>
</protein>
<dbReference type="InterPro" id="IPR036770">
    <property type="entry name" value="Ankyrin_rpt-contain_sf"/>
</dbReference>
<dbReference type="Pfam" id="PF12796">
    <property type="entry name" value="Ank_2"/>
    <property type="match status" value="1"/>
</dbReference>
<evidence type="ECO:0000313" key="5">
    <source>
        <dbReference type="Proteomes" id="UP000607653"/>
    </source>
</evidence>
<evidence type="ECO:0000259" key="3">
    <source>
        <dbReference type="Pfam" id="PF13962"/>
    </source>
</evidence>
<feature type="transmembrane region" description="Helical" evidence="2">
    <location>
        <begin position="629"/>
        <end position="648"/>
    </location>
</feature>
<feature type="transmembrane region" description="Helical" evidence="2">
    <location>
        <begin position="515"/>
        <end position="534"/>
    </location>
</feature>
<dbReference type="InterPro" id="IPR026961">
    <property type="entry name" value="PGG_dom"/>
</dbReference>
<evidence type="ECO:0000313" key="4">
    <source>
        <dbReference type="EMBL" id="DAD37401.1"/>
    </source>
</evidence>
<keyword evidence="2" id="KW-0472">Membrane</keyword>
<dbReference type="AlphaFoldDB" id="A0A822Z149"/>
<feature type="domain" description="PGG" evidence="3">
    <location>
        <begin position="508"/>
        <end position="622"/>
    </location>
</feature>
<evidence type="ECO:0000256" key="1">
    <source>
        <dbReference type="SAM" id="MobiDB-lite"/>
    </source>
</evidence>
<feature type="region of interest" description="Disordered" evidence="1">
    <location>
        <begin position="281"/>
        <end position="301"/>
    </location>
</feature>
<dbReference type="PANTHER" id="PTHR24177">
    <property type="entry name" value="CASKIN"/>
    <property type="match status" value="1"/>
</dbReference>
<feature type="compositionally biased region" description="Polar residues" evidence="1">
    <location>
        <begin position="1"/>
        <end position="16"/>
    </location>
</feature>
<gene>
    <name evidence="4" type="ORF">HUJ06_008042</name>
</gene>
<dbReference type="EMBL" id="DUZY01000004">
    <property type="protein sequence ID" value="DAD37401.1"/>
    <property type="molecule type" value="Genomic_DNA"/>
</dbReference>
<feature type="transmembrane region" description="Helical" evidence="2">
    <location>
        <begin position="597"/>
        <end position="623"/>
    </location>
</feature>
<dbReference type="InterPro" id="IPR002110">
    <property type="entry name" value="Ankyrin_rpt"/>
</dbReference>
<name>A0A822Z149_NELNU</name>
<dbReference type="Gene3D" id="1.25.40.20">
    <property type="entry name" value="Ankyrin repeat-containing domain"/>
    <property type="match status" value="2"/>
</dbReference>
<feature type="region of interest" description="Disordered" evidence="1">
    <location>
        <begin position="56"/>
        <end position="84"/>
    </location>
</feature>
<keyword evidence="2" id="KW-0812">Transmembrane</keyword>
<feature type="compositionally biased region" description="Polar residues" evidence="1">
    <location>
        <begin position="59"/>
        <end position="80"/>
    </location>
</feature>
<keyword evidence="5" id="KW-1185">Reference proteome</keyword>
<dbReference type="PANTHER" id="PTHR24177:SF365">
    <property type="entry name" value="ANKYRIN REPEAT-CONTAINING PROTEIN NPR4-LIKE ISOFORM X1"/>
    <property type="match status" value="1"/>
</dbReference>